<dbReference type="SUPFAM" id="SSF51445">
    <property type="entry name" value="(Trans)glycosidases"/>
    <property type="match status" value="1"/>
</dbReference>
<evidence type="ECO:0000313" key="5">
    <source>
        <dbReference type="EMBL" id="MRX77774.1"/>
    </source>
</evidence>
<comment type="caution">
    <text evidence="5">The sequence shown here is derived from an EMBL/GenBank/DDBJ whole genome shotgun (WGS) entry which is preliminary data.</text>
</comment>
<dbReference type="Gene3D" id="3.20.20.80">
    <property type="entry name" value="Glycosidases"/>
    <property type="match status" value="1"/>
</dbReference>
<sequence length="337" mass="37121">MGIRNYVWITGLILALSGCTKEAPEVSQSVSTEQAVHPLIAGINWADARDNFVDGWVIPSGLDAGDDYASVATKSNALYNGVISNLPGVNAIRLPINPPSVTERWRTAYQATIDQALNKKLKVVLSCWESSATKDGKIDNLDAFWQMWTIVINKYGQQSDVYIEVINEPYGYSLTQLSTIYEQFLARFPNLPRNRILLSGTGYSEDVNGVGADVRFKDCLLALHNYAFWNTRTQSEWEANWQTRYGAYAARTIVTEFGAGMTTGKNYTGAGGNDNEVAYMVGSTNVFRNTNLSSVYWPGIRDGDSYSLLNKSGTGTGITFSVTNPSGVARVRFGWGY</sequence>
<dbReference type="AlphaFoldDB" id="A0A7K0G325"/>
<name>A0A7K0G325_9SPHI</name>
<evidence type="ECO:0000256" key="1">
    <source>
        <dbReference type="ARBA" id="ARBA00022801"/>
    </source>
</evidence>
<evidence type="ECO:0000256" key="2">
    <source>
        <dbReference type="ARBA" id="ARBA00023295"/>
    </source>
</evidence>
<reference evidence="5 6" key="1">
    <citation type="submission" date="2019-11" db="EMBL/GenBank/DDBJ databases">
        <title>Pedobacter petrophilus genome.</title>
        <authorList>
            <person name="Feldbauer M.J."/>
            <person name="Newman J.D."/>
        </authorList>
    </citation>
    <scope>NUCLEOTIDE SEQUENCE [LARGE SCALE GENOMIC DNA]</scope>
    <source>
        <strain evidence="5 6">LMG 29686</strain>
    </source>
</reference>
<organism evidence="5 6">
    <name type="scientific">Pedobacter petrophilus</name>
    <dbReference type="NCBI Taxonomy" id="1908241"/>
    <lineage>
        <taxon>Bacteria</taxon>
        <taxon>Pseudomonadati</taxon>
        <taxon>Bacteroidota</taxon>
        <taxon>Sphingobacteriia</taxon>
        <taxon>Sphingobacteriales</taxon>
        <taxon>Sphingobacteriaceae</taxon>
        <taxon>Pedobacter</taxon>
    </lineage>
</organism>
<dbReference type="Pfam" id="PF00150">
    <property type="entry name" value="Cellulase"/>
    <property type="match status" value="1"/>
</dbReference>
<dbReference type="InterPro" id="IPR017853">
    <property type="entry name" value="GH"/>
</dbReference>
<accession>A0A7K0G325</accession>
<dbReference type="PROSITE" id="PS51257">
    <property type="entry name" value="PROKAR_LIPOPROTEIN"/>
    <property type="match status" value="1"/>
</dbReference>
<protein>
    <submittedName>
        <fullName evidence="5">Cellulase</fullName>
    </submittedName>
</protein>
<gene>
    <name evidence="5" type="ORF">GJU39_16945</name>
</gene>
<dbReference type="Proteomes" id="UP000487757">
    <property type="component" value="Unassembled WGS sequence"/>
</dbReference>
<keyword evidence="1 3" id="KW-0378">Hydrolase</keyword>
<evidence type="ECO:0000256" key="3">
    <source>
        <dbReference type="RuleBase" id="RU361153"/>
    </source>
</evidence>
<keyword evidence="2 3" id="KW-0326">Glycosidase</keyword>
<dbReference type="EMBL" id="WKKH01000031">
    <property type="protein sequence ID" value="MRX77774.1"/>
    <property type="molecule type" value="Genomic_DNA"/>
</dbReference>
<dbReference type="GO" id="GO:0000272">
    <property type="term" value="P:polysaccharide catabolic process"/>
    <property type="evidence" value="ECO:0007669"/>
    <property type="project" value="InterPro"/>
</dbReference>
<dbReference type="RefSeq" id="WP_154282189.1">
    <property type="nucleotide sequence ID" value="NZ_JBHUJQ010000001.1"/>
</dbReference>
<dbReference type="GO" id="GO:0004553">
    <property type="term" value="F:hydrolase activity, hydrolyzing O-glycosyl compounds"/>
    <property type="evidence" value="ECO:0007669"/>
    <property type="project" value="InterPro"/>
</dbReference>
<comment type="similarity">
    <text evidence="3">Belongs to the glycosyl hydrolase 5 (cellulase A) family.</text>
</comment>
<evidence type="ECO:0000259" key="4">
    <source>
        <dbReference type="Pfam" id="PF00150"/>
    </source>
</evidence>
<dbReference type="InterPro" id="IPR001547">
    <property type="entry name" value="Glyco_hydro_5"/>
</dbReference>
<proteinExistence type="inferred from homology"/>
<dbReference type="OrthoDB" id="273314at2"/>
<evidence type="ECO:0000313" key="6">
    <source>
        <dbReference type="Proteomes" id="UP000487757"/>
    </source>
</evidence>
<keyword evidence="6" id="KW-1185">Reference proteome</keyword>
<feature type="domain" description="Glycoside hydrolase family 5" evidence="4">
    <location>
        <begin position="88"/>
        <end position="297"/>
    </location>
</feature>